<feature type="compositionally biased region" description="Low complexity" evidence="1">
    <location>
        <begin position="43"/>
        <end position="52"/>
    </location>
</feature>
<dbReference type="EMBL" id="AP027731">
    <property type="protein sequence ID" value="BDZ45883.1"/>
    <property type="molecule type" value="Genomic_DNA"/>
</dbReference>
<dbReference type="PROSITE" id="PS51257">
    <property type="entry name" value="PROKAR_LIPOPROTEIN"/>
    <property type="match status" value="1"/>
</dbReference>
<accession>A0ABM8GCB0</accession>
<evidence type="ECO:0000313" key="3">
    <source>
        <dbReference type="Proteomes" id="UP001321498"/>
    </source>
</evidence>
<feature type="region of interest" description="Disordered" evidence="1">
    <location>
        <begin position="39"/>
        <end position="83"/>
    </location>
</feature>
<dbReference type="Proteomes" id="UP001321498">
    <property type="component" value="Chromosome"/>
</dbReference>
<evidence type="ECO:0000256" key="1">
    <source>
        <dbReference type="SAM" id="MobiDB-lite"/>
    </source>
</evidence>
<reference evidence="3" key="1">
    <citation type="journal article" date="2019" name="Int. J. Syst. Evol. Microbiol.">
        <title>The Global Catalogue of Microorganisms (GCM) 10K type strain sequencing project: providing services to taxonomists for standard genome sequencing and annotation.</title>
        <authorList>
            <consortium name="The Broad Institute Genomics Platform"/>
            <consortium name="The Broad Institute Genome Sequencing Center for Infectious Disease"/>
            <person name="Wu L."/>
            <person name="Ma J."/>
        </authorList>
    </citation>
    <scope>NUCLEOTIDE SEQUENCE [LARGE SCALE GENOMIC DNA]</scope>
    <source>
        <strain evidence="3">NBRC 108725</strain>
    </source>
</reference>
<gene>
    <name evidence="2" type="ORF">GCM10025866_17920</name>
</gene>
<proteinExistence type="predicted"/>
<sequence>MSPAMRLDQIAARSSAVVALAAVLLLSGCTAGVPVSATSPITSDTGASSAAPAPAPIPTDEPEPSRAPDAPEQTNVPPAEWTNEELIGACKVEWNNAGATDWSQFSPDAMVEPRGDSYYVAFKSNVTAEVRDCTISGTPSASSVTMGS</sequence>
<organism evidence="2 3">
    <name type="scientific">Naasia aerilata</name>
    <dbReference type="NCBI Taxonomy" id="1162966"/>
    <lineage>
        <taxon>Bacteria</taxon>
        <taxon>Bacillati</taxon>
        <taxon>Actinomycetota</taxon>
        <taxon>Actinomycetes</taxon>
        <taxon>Micrococcales</taxon>
        <taxon>Microbacteriaceae</taxon>
        <taxon>Naasia</taxon>
    </lineage>
</organism>
<protein>
    <submittedName>
        <fullName evidence="2">Uncharacterized protein</fullName>
    </submittedName>
</protein>
<name>A0ABM8GCB0_9MICO</name>
<keyword evidence="3" id="KW-1185">Reference proteome</keyword>
<evidence type="ECO:0000313" key="2">
    <source>
        <dbReference type="EMBL" id="BDZ45883.1"/>
    </source>
</evidence>